<keyword evidence="2" id="KW-1185">Reference proteome</keyword>
<dbReference type="OrthoDB" id="769835at2"/>
<reference evidence="1 2" key="1">
    <citation type="submission" date="2018-07" db="EMBL/GenBank/DDBJ databases">
        <title>A draft genome of a endophytic bacteria, a new species of Pedobacter.</title>
        <authorList>
            <person name="Zhang Z.D."/>
            <person name="Chen Z.J."/>
        </authorList>
    </citation>
    <scope>NUCLEOTIDE SEQUENCE [LARGE SCALE GENOMIC DNA]</scope>
    <source>
        <strain evidence="1 2">RS10</strain>
    </source>
</reference>
<evidence type="ECO:0000313" key="1">
    <source>
        <dbReference type="EMBL" id="RBQ03340.1"/>
    </source>
</evidence>
<evidence type="ECO:0000313" key="2">
    <source>
        <dbReference type="Proteomes" id="UP000252081"/>
    </source>
</evidence>
<dbReference type="RefSeq" id="WP_113951114.1">
    <property type="nucleotide sequence ID" value="NZ_QNQU01000023.1"/>
</dbReference>
<dbReference type="Proteomes" id="UP000252081">
    <property type="component" value="Unassembled WGS sequence"/>
</dbReference>
<accession>A0A366KP88</accession>
<proteinExistence type="predicted"/>
<organism evidence="1 2">
    <name type="scientific">Pedobacter miscanthi</name>
    <dbReference type="NCBI Taxonomy" id="2259170"/>
    <lineage>
        <taxon>Bacteria</taxon>
        <taxon>Pseudomonadati</taxon>
        <taxon>Bacteroidota</taxon>
        <taxon>Sphingobacteriia</taxon>
        <taxon>Sphingobacteriales</taxon>
        <taxon>Sphingobacteriaceae</taxon>
        <taxon>Pedobacter</taxon>
    </lineage>
</organism>
<sequence>MDNIITPGQLITNHSNNGNKATLKVGSKFQWDQKYASKEAPSFESFISEIDNFYNYKLVSGYDGAVGQNIYMVTGVK</sequence>
<comment type="caution">
    <text evidence="1">The sequence shown here is derived from an EMBL/GenBank/DDBJ whole genome shotgun (WGS) entry which is preliminary data.</text>
</comment>
<dbReference type="AlphaFoldDB" id="A0A366KP88"/>
<dbReference type="EMBL" id="QNQU01000023">
    <property type="protein sequence ID" value="RBQ03340.1"/>
    <property type="molecule type" value="Genomic_DNA"/>
</dbReference>
<protein>
    <submittedName>
        <fullName evidence="1">Uncharacterized protein</fullName>
    </submittedName>
</protein>
<gene>
    <name evidence="1" type="ORF">DRW42_22450</name>
</gene>
<name>A0A366KP88_9SPHI</name>